<dbReference type="SUPFAM" id="SSF57903">
    <property type="entry name" value="FYVE/PHD zinc finger"/>
    <property type="match status" value="1"/>
</dbReference>
<feature type="compositionally biased region" description="Basic and acidic residues" evidence="6">
    <location>
        <begin position="529"/>
        <end position="538"/>
    </location>
</feature>
<feature type="region of interest" description="Disordered" evidence="6">
    <location>
        <begin position="712"/>
        <end position="758"/>
    </location>
</feature>
<dbReference type="InterPro" id="IPR000330">
    <property type="entry name" value="SNF2_N"/>
</dbReference>
<feature type="region of interest" description="Disordered" evidence="6">
    <location>
        <begin position="1999"/>
        <end position="2018"/>
    </location>
</feature>
<feature type="region of interest" description="Disordered" evidence="6">
    <location>
        <begin position="1"/>
        <end position="20"/>
    </location>
</feature>
<feature type="region of interest" description="Disordered" evidence="6">
    <location>
        <begin position="1160"/>
        <end position="1198"/>
    </location>
</feature>
<dbReference type="PROSITE" id="PS50089">
    <property type="entry name" value="ZF_RING_2"/>
    <property type="match status" value="1"/>
</dbReference>
<dbReference type="SUPFAM" id="SSF52540">
    <property type="entry name" value="P-loop containing nucleoside triphosphate hydrolases"/>
    <property type="match status" value="2"/>
</dbReference>
<keyword evidence="2 5" id="KW-0863">Zinc-finger</keyword>
<dbReference type="Pfam" id="PF00271">
    <property type="entry name" value="Helicase_C"/>
    <property type="match status" value="1"/>
</dbReference>
<sequence length="2135" mass="235992">MGRQKAVPKRVDPADRSERSGWTLDDVDINIETVSASQASSERGGGALTKLPVSLKFIRSSDPNQQYALPASPPKTRHRLKRPTAAVKVWLDISFPLFEWPRVSFLRDEGSRELDQPVYNVRVERTKEKKGYASFTLYDQEGNPVAHRDVQAHSLTPSATIARVRLLQYLQTKGALAIRGRVEEARVAMEDEPLADDTHEEQTGDGAAGEGAKKARKGGDAIITVAVGLTRNCFAVLEDSEVPTGVPPTPPGGSKLLEFFQDIFAPVLSAPAIAKNEPVFHLDASYLYNALRSLPLPPAPPVPSPSPSPMTAAEASSQGHAAAVQPFVAPTGLTCQLRPYQQRAVQWMVFRETHGAEQTIGVPDPYWVLVRGALSSRPLYVHMVNGAVRRSAPPAVTYAVRGGILADEMGLGKTAEVIALILANPKPSPATAPPLAEQQGRAERRGSESPHRVGHGGGRDAHVKRFRHDVAVDGSGVPRGSGGDGNGDNHPAGGAGRRSAEQAQLRLQRVKPGGAGEATAGGRVQTRSRAAEERHANDDGDEDDYRTEQFEAMMRRFREKVEASDSASGSVDVDVTPANVPPLWDSEVEDDDWGFGCPCGEDSEAYEGQWVQCDRCEAWFHCLCVGFDPSPSKGDTEQEYVCAACTAETSPPLPVRATLIVTPASISTQWMREIRKHTEPGAIKALVYTSVHNVGDRLKKRLRKEQRLLKLAKESDSDDADEDGDVSDVGGRRRRRSKRRRSSVRRRRQPDTHGDATTTLMMASGDWHDDDLHCVVTRPEQLCDYDVVLCSYETLRDDIHYQPPPKRQMRYAKRHRSIPTPLLQVEWYRVVLDEAQMVEGHTRAAEMCSKLSSHLRWCVTGTPIVNHLSADIPGLLMALQRPTMPFLGEGARMFSRFVEPLKSELPQRFTPVLPVPPSLPTPTPTRTPANTQQPAPPSQPQDDDMLDPPSPSPSPSPCRVYDNSQPYAPISEGEDWLATLRRHKEARRQKEMRERDRREREEDELAALETMPSLPLIKGENATASVPLTAAPDESDGFVHASDARWGVVGVVLDRVLTLMQPLFWRTQQADVAGELDLPPLERHDVFLQFSPVERFFYQRQHEKVLEKVREVFDKRRKAAAALIETEQLPIDKKTDQLRSYILALRQACCHPQIGALGLRNMTRGTGRGRGGRRGSKRKRRGSGAGGGGMDDGDGATGTAGQFMSMDDVLDKLIQKSKVEVEEQLRVYTANTNGLGGIALLQDKLKDAIEHYRHVLETAATEDRSCFRVDALQRIHTLENLHEVLHEILPGKAASGHRHIGDIGHTLQDHTHQDKANALKEQYLAKVISPTHPPPHESRHKLDTTRREFEEYRKRIDESKQGRRDKKMDTWWGAFDIFLNPGTSAQDTLLSKVHDVLMHEGGSSGMGANTVAGLQMRSQKYGTLKKVFYSLTSDVNTLYECRDNVIKAVTRLDVPGKPSSLVIERSANCSKCRIEREGPECDHCKANPIFDRLERELYSVINKGISIFEEKRMVGEALQGDVHAYGDSITIQILNLLKRELRHYDRDLERVADGHLQELQLIKKELLVSRRFWNASRDMLSSYDEINMCCLRFRLKTPEQIRQEKELGGPQTAAARREALWNLEPVRVPYVEMQLLSERAEAKSTMARLKAQHKFLRHLQRRQASHHNRHNHQHPHPHHPAPSPNASSSSRVDADINMAEPSPSPSPVERDAHVGGGAGGGGEGEEDDRCPVCQEALIMAACEAAQALFPCGHGLCVKCTTELLNRERRVSIKCPVCRHEAARSQIAFITMNAPSPDDNGKDAADSRVSIDGSWGTKIEGVLRRVKTLVDMGKEREREGEVEAGEMEEGKVVVFSSWNEVLDILCFALRKNSLPFVRYGGSTRAKREESLRAFLLNPDIRVLVCNLHHAGRGLTLTVANHVVLLEPQLSAADEAQAVGRIYRMGQRRRSHVWRYFIADTIERRIKDFTSTPAAAAGGNDEPTGGDEDNNGGMTMTRRRMSVSKKGVGAAGSQAAQNPARHLKQQWFTYEDLEMLFGHNDVGPLMPPPEEQPCSSSSSSAAAAAAAAAASAPLPPAAAAANPFSSTGMQVVDGRRVVGRDEESEEEGDTPLQPGGSAALWEPDCEYGDDLLMMMGG</sequence>
<dbReference type="InterPro" id="IPR011011">
    <property type="entry name" value="Znf_FYVE_PHD"/>
</dbReference>
<evidence type="ECO:0000256" key="2">
    <source>
        <dbReference type="ARBA" id="ARBA00022771"/>
    </source>
</evidence>
<dbReference type="GO" id="GO:0008270">
    <property type="term" value="F:zinc ion binding"/>
    <property type="evidence" value="ECO:0007669"/>
    <property type="project" value="UniProtKB-KW"/>
</dbReference>
<dbReference type="EMBL" id="CDMY01000360">
    <property type="protein sequence ID" value="CEM05556.1"/>
    <property type="molecule type" value="Genomic_DNA"/>
</dbReference>
<dbReference type="SMART" id="SM00487">
    <property type="entry name" value="DEXDc"/>
    <property type="match status" value="1"/>
</dbReference>
<dbReference type="InterPro" id="IPR014001">
    <property type="entry name" value="Helicase_ATP-bd"/>
</dbReference>
<organism evidence="10 11">
    <name type="scientific">Vitrella brassicaformis (strain CCMP3155)</name>
    <dbReference type="NCBI Taxonomy" id="1169540"/>
    <lineage>
        <taxon>Eukaryota</taxon>
        <taxon>Sar</taxon>
        <taxon>Alveolata</taxon>
        <taxon>Colpodellida</taxon>
        <taxon>Vitrellaceae</taxon>
        <taxon>Vitrella</taxon>
    </lineage>
</organism>
<feature type="compositionally biased region" description="Basic residues" evidence="6">
    <location>
        <begin position="1660"/>
        <end position="1679"/>
    </location>
</feature>
<evidence type="ECO:0000256" key="5">
    <source>
        <dbReference type="PROSITE-ProRule" id="PRU00175"/>
    </source>
</evidence>
<dbReference type="PANTHER" id="PTHR45865:SF1">
    <property type="entry name" value="E3 UBIQUITIN-PROTEIN LIGASE SHPRH"/>
    <property type="match status" value="1"/>
</dbReference>
<evidence type="ECO:0000259" key="9">
    <source>
        <dbReference type="PROSITE" id="PS51194"/>
    </source>
</evidence>
<feature type="domain" description="Helicase C-terminal" evidence="9">
    <location>
        <begin position="1824"/>
        <end position="1987"/>
    </location>
</feature>
<gene>
    <name evidence="10" type="ORF">Vbra_8720</name>
</gene>
<dbReference type="Pfam" id="PF00628">
    <property type="entry name" value="PHD"/>
    <property type="match status" value="1"/>
</dbReference>
<dbReference type="Proteomes" id="UP000041254">
    <property type="component" value="Unassembled WGS sequence"/>
</dbReference>
<evidence type="ECO:0000256" key="4">
    <source>
        <dbReference type="ARBA" id="ARBA00022833"/>
    </source>
</evidence>
<evidence type="ECO:0000259" key="7">
    <source>
        <dbReference type="PROSITE" id="PS50016"/>
    </source>
</evidence>
<dbReference type="Gene3D" id="3.40.50.300">
    <property type="entry name" value="P-loop containing nucleotide triphosphate hydrolases"/>
    <property type="match status" value="1"/>
</dbReference>
<dbReference type="InterPro" id="IPR038718">
    <property type="entry name" value="SNF2-like_sf"/>
</dbReference>
<feature type="compositionally biased region" description="Gly residues" evidence="6">
    <location>
        <begin position="1183"/>
        <end position="1198"/>
    </location>
</feature>
<proteinExistence type="predicted"/>
<feature type="region of interest" description="Disordered" evidence="6">
    <location>
        <begin position="426"/>
        <end position="545"/>
    </location>
</feature>
<dbReference type="InterPro" id="IPR001650">
    <property type="entry name" value="Helicase_C-like"/>
</dbReference>
<keyword evidence="11" id="KW-1185">Reference proteome</keyword>
<evidence type="ECO:0000313" key="10">
    <source>
        <dbReference type="EMBL" id="CEM05556.1"/>
    </source>
</evidence>
<dbReference type="InParanoid" id="A0A0G4F1S5"/>
<keyword evidence="1" id="KW-0479">Metal-binding</keyword>
<dbReference type="PANTHER" id="PTHR45865">
    <property type="entry name" value="E3 UBIQUITIN-PROTEIN LIGASE SHPRH FAMILY MEMBER"/>
    <property type="match status" value="1"/>
</dbReference>
<dbReference type="GO" id="GO:0005524">
    <property type="term" value="F:ATP binding"/>
    <property type="evidence" value="ECO:0007669"/>
    <property type="project" value="InterPro"/>
</dbReference>
<dbReference type="Pfam" id="PF21325">
    <property type="entry name" value="SHPRH_helical-1st"/>
    <property type="match status" value="1"/>
</dbReference>
<evidence type="ECO:0000256" key="1">
    <source>
        <dbReference type="ARBA" id="ARBA00022723"/>
    </source>
</evidence>
<dbReference type="STRING" id="1169540.A0A0G4F1S5"/>
<feature type="compositionally biased region" description="Basic residues" evidence="6">
    <location>
        <begin position="1170"/>
        <end position="1182"/>
    </location>
</feature>
<dbReference type="InterPro" id="IPR013083">
    <property type="entry name" value="Znf_RING/FYVE/PHD"/>
</dbReference>
<dbReference type="Gene3D" id="3.40.50.10810">
    <property type="entry name" value="Tandem AAA-ATPase domain"/>
    <property type="match status" value="2"/>
</dbReference>
<feature type="compositionally biased region" description="Low complexity" evidence="6">
    <location>
        <begin position="564"/>
        <end position="575"/>
    </location>
</feature>
<dbReference type="PROSITE" id="PS51194">
    <property type="entry name" value="HELICASE_CTER"/>
    <property type="match status" value="1"/>
</dbReference>
<reference evidence="10 11" key="1">
    <citation type="submission" date="2014-11" db="EMBL/GenBank/DDBJ databases">
        <authorList>
            <person name="Zhu J."/>
            <person name="Qi W."/>
            <person name="Song R."/>
        </authorList>
    </citation>
    <scope>NUCLEOTIDE SEQUENCE [LARGE SCALE GENOMIC DNA]</scope>
</reference>
<feature type="compositionally biased region" description="Basic and acidic residues" evidence="6">
    <location>
        <begin position="9"/>
        <end position="19"/>
    </location>
</feature>
<dbReference type="SMART" id="SM00249">
    <property type="entry name" value="PHD"/>
    <property type="match status" value="1"/>
</dbReference>
<feature type="compositionally biased region" description="Pro residues" evidence="6">
    <location>
        <begin position="913"/>
        <end position="925"/>
    </location>
</feature>
<dbReference type="InterPro" id="IPR048686">
    <property type="entry name" value="SHPRH_helical_1st"/>
</dbReference>
<dbReference type="InterPro" id="IPR019786">
    <property type="entry name" value="Zinc_finger_PHD-type_CS"/>
</dbReference>
<feature type="domain" description="RING-type" evidence="8">
    <location>
        <begin position="1730"/>
        <end position="1778"/>
    </location>
</feature>
<evidence type="ECO:0000256" key="3">
    <source>
        <dbReference type="ARBA" id="ARBA00022801"/>
    </source>
</evidence>
<dbReference type="PROSITE" id="PS01359">
    <property type="entry name" value="ZF_PHD_1"/>
    <property type="match status" value="1"/>
</dbReference>
<dbReference type="InterPro" id="IPR019787">
    <property type="entry name" value="Znf_PHD-finger"/>
</dbReference>
<feature type="region of interest" description="Disordered" evidence="6">
    <location>
        <begin position="563"/>
        <end position="587"/>
    </location>
</feature>
<dbReference type="InterPro" id="IPR049730">
    <property type="entry name" value="SNF2/RAD54-like_C"/>
</dbReference>
<dbReference type="PROSITE" id="PS50016">
    <property type="entry name" value="ZF_PHD_2"/>
    <property type="match status" value="1"/>
</dbReference>
<protein>
    <submittedName>
        <fullName evidence="10">Uncharacterized protein</fullName>
    </submittedName>
</protein>
<dbReference type="InterPro" id="IPR001965">
    <property type="entry name" value="Znf_PHD"/>
</dbReference>
<accession>A0A0G4F1S5</accession>
<dbReference type="OMA" id="TRVHIAD"/>
<dbReference type="InterPro" id="IPR001841">
    <property type="entry name" value="Znf_RING"/>
</dbReference>
<feature type="region of interest" description="Disordered" evidence="6">
    <location>
        <begin position="908"/>
        <end position="972"/>
    </location>
</feature>
<feature type="compositionally biased region" description="Gly residues" evidence="6">
    <location>
        <begin position="477"/>
        <end position="486"/>
    </location>
</feature>
<feature type="region of interest" description="Disordered" evidence="6">
    <location>
        <begin position="191"/>
        <end position="215"/>
    </location>
</feature>
<evidence type="ECO:0000259" key="8">
    <source>
        <dbReference type="PROSITE" id="PS50089"/>
    </source>
</evidence>
<dbReference type="CDD" id="cd15610">
    <property type="entry name" value="PHD3_KDM5A_like"/>
    <property type="match status" value="1"/>
</dbReference>
<dbReference type="Gene3D" id="3.30.40.10">
    <property type="entry name" value="Zinc/RING finger domain, C3HC4 (zinc finger)"/>
    <property type="match status" value="2"/>
</dbReference>
<dbReference type="SUPFAM" id="SSF57850">
    <property type="entry name" value="RING/U-box"/>
    <property type="match status" value="1"/>
</dbReference>
<dbReference type="CDD" id="cd18793">
    <property type="entry name" value="SF2_C_SNF"/>
    <property type="match status" value="1"/>
</dbReference>
<dbReference type="OrthoDB" id="423559at2759"/>
<keyword evidence="4" id="KW-0862">Zinc</keyword>
<keyword evidence="3" id="KW-0378">Hydrolase</keyword>
<feature type="domain" description="PHD-type" evidence="7">
    <location>
        <begin position="594"/>
        <end position="648"/>
    </location>
</feature>
<feature type="compositionally biased region" description="Basic residues" evidence="6">
    <location>
        <begin position="732"/>
        <end position="748"/>
    </location>
</feature>
<dbReference type="GO" id="GO:0016787">
    <property type="term" value="F:hydrolase activity"/>
    <property type="evidence" value="ECO:0007669"/>
    <property type="project" value="UniProtKB-KW"/>
</dbReference>
<feature type="compositionally biased region" description="Acidic residues" evidence="6">
    <location>
        <begin position="716"/>
        <end position="726"/>
    </location>
</feature>
<feature type="region of interest" description="Disordered" evidence="6">
    <location>
        <begin position="1660"/>
        <end position="1728"/>
    </location>
</feature>
<dbReference type="InterPro" id="IPR052583">
    <property type="entry name" value="ATP-helicase/E3_Ub-Ligase"/>
</dbReference>
<evidence type="ECO:0000313" key="11">
    <source>
        <dbReference type="Proteomes" id="UP000041254"/>
    </source>
</evidence>
<feature type="compositionally biased region" description="Basic and acidic residues" evidence="6">
    <location>
        <begin position="440"/>
        <end position="471"/>
    </location>
</feature>
<dbReference type="VEuPathDB" id="CryptoDB:Vbra_8720"/>
<feature type="region of interest" description="Disordered" evidence="6">
    <location>
        <begin position="1968"/>
        <end position="1993"/>
    </location>
</feature>
<name>A0A0G4F1S5_VITBC</name>
<feature type="region of interest" description="Disordered" evidence="6">
    <location>
        <begin position="2096"/>
        <end position="2121"/>
    </location>
</feature>
<dbReference type="SMART" id="SM00490">
    <property type="entry name" value="HELICc"/>
    <property type="match status" value="1"/>
</dbReference>
<dbReference type="Pfam" id="PF00176">
    <property type="entry name" value="SNF2-rel_dom"/>
    <property type="match status" value="2"/>
</dbReference>
<evidence type="ECO:0000256" key="6">
    <source>
        <dbReference type="SAM" id="MobiDB-lite"/>
    </source>
</evidence>
<dbReference type="InterPro" id="IPR027417">
    <property type="entry name" value="P-loop_NTPase"/>
</dbReference>